<feature type="domain" description="Transglycosylase SLT" evidence="5">
    <location>
        <begin position="495"/>
        <end position="596"/>
    </location>
</feature>
<dbReference type="InterPro" id="IPR008939">
    <property type="entry name" value="Lytic_TGlycosylase_superhlx_U"/>
</dbReference>
<comment type="similarity">
    <text evidence="2">Belongs to the virb1 family.</text>
</comment>
<evidence type="ECO:0000256" key="3">
    <source>
        <dbReference type="ARBA" id="ARBA00022729"/>
    </source>
</evidence>
<gene>
    <name evidence="6" type="ORF">FBT96_11600</name>
</gene>
<dbReference type="GO" id="GO:0000270">
    <property type="term" value="P:peptidoglycan metabolic process"/>
    <property type="evidence" value="ECO:0007669"/>
    <property type="project" value="InterPro"/>
</dbReference>
<reference evidence="6 7" key="1">
    <citation type="submission" date="2019-04" db="EMBL/GenBank/DDBJ databases">
        <title>Draft Whole-Genome sequence of the purple photosynthetic bacterium Rhodobacter capsulatus SP108 with an indigenous class A beta-lactamase.</title>
        <authorList>
            <person name="Robertson S."/>
            <person name="Meyer T.E."/>
            <person name="Kyndt J.A."/>
        </authorList>
    </citation>
    <scope>NUCLEOTIDE SEQUENCE [LARGE SCALE GENOMIC DNA]</scope>
    <source>
        <strain evidence="6 7">SP108</strain>
    </source>
</reference>
<comment type="caution">
    <text evidence="6">The sequence shown here is derived from an EMBL/GenBank/DDBJ whole genome shotgun (WGS) entry which is preliminary data.</text>
</comment>
<dbReference type="Gene3D" id="1.25.20.10">
    <property type="entry name" value="Bacterial muramidases"/>
    <property type="match status" value="1"/>
</dbReference>
<feature type="chain" id="PRO_5020322227" evidence="4">
    <location>
        <begin position="29"/>
        <end position="652"/>
    </location>
</feature>
<evidence type="ECO:0000313" key="6">
    <source>
        <dbReference type="EMBL" id="TKD18075.1"/>
    </source>
</evidence>
<dbReference type="GO" id="GO:0008933">
    <property type="term" value="F:peptidoglycan lytic transglycosylase activity"/>
    <property type="evidence" value="ECO:0007669"/>
    <property type="project" value="InterPro"/>
</dbReference>
<keyword evidence="3 4" id="KW-0732">Signal</keyword>
<name>A0A4U1JQD2_RHOCA</name>
<dbReference type="Pfam" id="PF01464">
    <property type="entry name" value="SLT"/>
    <property type="match status" value="1"/>
</dbReference>
<evidence type="ECO:0000256" key="1">
    <source>
        <dbReference type="ARBA" id="ARBA00007734"/>
    </source>
</evidence>
<dbReference type="Gene3D" id="1.10.530.10">
    <property type="match status" value="1"/>
</dbReference>
<accession>A0A4U1JQD2</accession>
<protein>
    <submittedName>
        <fullName evidence="6">Lytic transglycosylase domain-containing protein</fullName>
    </submittedName>
</protein>
<evidence type="ECO:0000256" key="2">
    <source>
        <dbReference type="ARBA" id="ARBA00009387"/>
    </source>
</evidence>
<dbReference type="PANTHER" id="PTHR37423:SF2">
    <property type="entry name" value="MEMBRANE-BOUND LYTIC MUREIN TRANSGLYCOSYLASE C"/>
    <property type="match status" value="1"/>
</dbReference>
<dbReference type="PROSITE" id="PS00922">
    <property type="entry name" value="TRANSGLYCOSYLASE"/>
    <property type="match status" value="1"/>
</dbReference>
<dbReference type="GO" id="GO:0016020">
    <property type="term" value="C:membrane"/>
    <property type="evidence" value="ECO:0007669"/>
    <property type="project" value="InterPro"/>
</dbReference>
<evidence type="ECO:0000256" key="4">
    <source>
        <dbReference type="SAM" id="SignalP"/>
    </source>
</evidence>
<dbReference type="InterPro" id="IPR008258">
    <property type="entry name" value="Transglycosylase_SLT_dom_1"/>
</dbReference>
<dbReference type="InterPro" id="IPR023346">
    <property type="entry name" value="Lysozyme-like_dom_sf"/>
</dbReference>
<dbReference type="PANTHER" id="PTHR37423">
    <property type="entry name" value="SOLUBLE LYTIC MUREIN TRANSGLYCOSYLASE-RELATED"/>
    <property type="match status" value="1"/>
</dbReference>
<dbReference type="GO" id="GO:0004553">
    <property type="term" value="F:hydrolase activity, hydrolyzing O-glycosyl compounds"/>
    <property type="evidence" value="ECO:0007669"/>
    <property type="project" value="InterPro"/>
</dbReference>
<dbReference type="InterPro" id="IPR000189">
    <property type="entry name" value="Transglyc_AS"/>
</dbReference>
<dbReference type="SUPFAM" id="SSF53955">
    <property type="entry name" value="Lysozyme-like"/>
    <property type="match status" value="1"/>
</dbReference>
<dbReference type="EMBL" id="SWJZ01000044">
    <property type="protein sequence ID" value="TKD18075.1"/>
    <property type="molecule type" value="Genomic_DNA"/>
</dbReference>
<dbReference type="AlphaFoldDB" id="A0A4U1JQD2"/>
<evidence type="ECO:0000259" key="5">
    <source>
        <dbReference type="Pfam" id="PF01464"/>
    </source>
</evidence>
<comment type="similarity">
    <text evidence="1">Belongs to the transglycosylase Slt family.</text>
</comment>
<evidence type="ECO:0000313" key="7">
    <source>
        <dbReference type="Proteomes" id="UP000310597"/>
    </source>
</evidence>
<dbReference type="CDD" id="cd13401">
    <property type="entry name" value="Slt70-like"/>
    <property type="match status" value="1"/>
</dbReference>
<dbReference type="GO" id="GO:0042597">
    <property type="term" value="C:periplasmic space"/>
    <property type="evidence" value="ECO:0007669"/>
    <property type="project" value="InterPro"/>
</dbReference>
<feature type="signal peptide" evidence="4">
    <location>
        <begin position="1"/>
        <end position="28"/>
    </location>
</feature>
<dbReference type="Proteomes" id="UP000310597">
    <property type="component" value="Unassembled WGS sequence"/>
</dbReference>
<dbReference type="OrthoDB" id="9815002at2"/>
<organism evidence="6 7">
    <name type="scientific">Rhodobacter capsulatus</name>
    <name type="common">Rhodopseudomonas capsulata</name>
    <dbReference type="NCBI Taxonomy" id="1061"/>
    <lineage>
        <taxon>Bacteria</taxon>
        <taxon>Pseudomonadati</taxon>
        <taxon>Pseudomonadota</taxon>
        <taxon>Alphaproteobacteria</taxon>
        <taxon>Rhodobacterales</taxon>
        <taxon>Rhodobacter group</taxon>
        <taxon>Rhodobacter</taxon>
    </lineage>
</organism>
<proteinExistence type="inferred from homology"/>
<dbReference type="SUPFAM" id="SSF48435">
    <property type="entry name" value="Bacterial muramidases"/>
    <property type="match status" value="1"/>
</dbReference>
<sequence>MHRPMIKPLSLAVLLAASAVFLPLAGRADDPVSLTRALAAAAKTDWDQAAAEARLAGPLAFDLIEWQRLRAGKGSFADYADFAARRADWPGMELLRKQGEAQLAGANPVETVAYFGAAAPQTGTGALALIAARQAMGQPDKAAAVAEAAWRRLDLTPEEQAAFLARHADLVAPFHGGRMQAALDGGRLARARAMLPLVTPGTRAVAEARIALQARAEGVDKLLQAVPERMAGSSGLARDRAVWRWRNDLEAGAAEIVLAFSQTAESLGDPKLWSDLRGQLARFFLRQGDARLAYKIAARHRLPSDDPDWADLEWLAGFAALKLGDAPAALAHFEALEAAVSGPISKSRAAYWRGRALEAIGRVAEADQAWVEGAQWQTAYYGLLCAERIGAPLDPAFAAPPALPDWRAAPFVQDPVFQAAQLLQAAGARDLAERFLLHLEESLPPEQIAPLARLAEEWHDAHLMLLLAKRAANEGVVLTRAYYPLPDLNPAGLVVPEELALSIARRESEFDPAVVSPVGARGMMQLMPETAKMMAKKLGEPYELRRLTSDPSYNVRLGSEYLAKLQEEFGTSPVLVAAGYNAGPGRPRRWIAERGDPRAPSVDVVDWVEMIPFTETRTYVMRVAESLPVYRARLGRPDAGAVRFTDELRGAW</sequence>